<evidence type="ECO:0000313" key="1">
    <source>
        <dbReference type="EMBL" id="OKO92690.1"/>
    </source>
</evidence>
<protein>
    <recommendedName>
        <fullName evidence="3">Ankyrin repeat protein</fullName>
    </recommendedName>
</protein>
<comment type="caution">
    <text evidence="1">The sequence shown here is derived from an EMBL/GenBank/DDBJ whole genome shotgun (WGS) entry which is preliminary data.</text>
</comment>
<dbReference type="Proteomes" id="UP000186955">
    <property type="component" value="Unassembled WGS sequence"/>
</dbReference>
<evidence type="ECO:0008006" key="3">
    <source>
        <dbReference type="Google" id="ProtNLM"/>
    </source>
</evidence>
<keyword evidence="2" id="KW-1185">Reference proteome</keyword>
<gene>
    <name evidence="1" type="ORF">PENSUB_12675</name>
</gene>
<reference evidence="1 2" key="1">
    <citation type="submission" date="2016-10" db="EMBL/GenBank/DDBJ databases">
        <title>Genome sequence of the ascomycete fungus Penicillium subrubescens.</title>
        <authorList>
            <person name="De Vries R.P."/>
            <person name="Peng M."/>
            <person name="Dilokpimol A."/>
            <person name="Hilden K."/>
            <person name="Makela M.R."/>
            <person name="Grigoriev I."/>
            <person name="Riley R."/>
            <person name="Granchi Z."/>
        </authorList>
    </citation>
    <scope>NUCLEOTIDE SEQUENCE [LARGE SCALE GENOMIC DNA]</scope>
    <source>
        <strain evidence="1 2">CBS 132785</strain>
    </source>
</reference>
<proteinExistence type="predicted"/>
<name>A0A1Q5SXL8_9EURO</name>
<evidence type="ECO:0000313" key="2">
    <source>
        <dbReference type="Proteomes" id="UP000186955"/>
    </source>
</evidence>
<organism evidence="1 2">
    <name type="scientific">Penicillium subrubescens</name>
    <dbReference type="NCBI Taxonomy" id="1316194"/>
    <lineage>
        <taxon>Eukaryota</taxon>
        <taxon>Fungi</taxon>
        <taxon>Dikarya</taxon>
        <taxon>Ascomycota</taxon>
        <taxon>Pezizomycotina</taxon>
        <taxon>Eurotiomycetes</taxon>
        <taxon>Eurotiomycetidae</taxon>
        <taxon>Eurotiales</taxon>
        <taxon>Aspergillaceae</taxon>
        <taxon>Penicillium</taxon>
    </lineage>
</organism>
<sequence>MQLLLSHGAEVNPKDESLIITAIDSRNYNAIKTREDQIEGDKGEDHFTSATQLYQRFINAGRDREAGDNDGNTPIFYYASAPKPSILREHWDHPRPSNPEDYKKMFSEHDVHKINHKGDSLLHAIA</sequence>
<accession>A0A1Q5SXL8</accession>
<dbReference type="SUPFAM" id="SSF48403">
    <property type="entry name" value="Ankyrin repeat"/>
    <property type="match status" value="1"/>
</dbReference>
<dbReference type="Gene3D" id="1.25.40.20">
    <property type="entry name" value="Ankyrin repeat-containing domain"/>
    <property type="match status" value="1"/>
</dbReference>
<dbReference type="EMBL" id="MNBE01000740">
    <property type="protein sequence ID" value="OKO92690.1"/>
    <property type="molecule type" value="Genomic_DNA"/>
</dbReference>
<dbReference type="AlphaFoldDB" id="A0A1Q5SXL8"/>
<dbReference type="STRING" id="1316194.A0A1Q5SXL8"/>
<dbReference type="InterPro" id="IPR036770">
    <property type="entry name" value="Ankyrin_rpt-contain_sf"/>
</dbReference>